<reference evidence="1 2" key="1">
    <citation type="submission" date="2018-09" db="EMBL/GenBank/DDBJ databases">
        <title>Metagenome Assembled Genomes from an Advanced Water Purification Facility.</title>
        <authorList>
            <person name="Stamps B.W."/>
            <person name="Spear J.R."/>
        </authorList>
    </citation>
    <scope>NUCLEOTIDE SEQUENCE [LARGE SCALE GENOMIC DNA]</scope>
    <source>
        <strain evidence="1">Bin_63_2</strain>
    </source>
</reference>
<evidence type="ECO:0000313" key="2">
    <source>
        <dbReference type="Proteomes" id="UP000321026"/>
    </source>
</evidence>
<gene>
    <name evidence="1" type="ORF">E6Q11_00415</name>
</gene>
<sequence length="81" mass="8715">MASDCKKNKKCGCEDQPLTIAPSCSQGTEGCPEQDPCPESFRAECVIWTGPDLICNSTVIATQGDRLPLILERVVAIMCTP</sequence>
<dbReference type="Proteomes" id="UP000321026">
    <property type="component" value="Unassembled WGS sequence"/>
</dbReference>
<evidence type="ECO:0000313" key="1">
    <source>
        <dbReference type="EMBL" id="TXG78747.1"/>
    </source>
</evidence>
<organism evidence="1 2">
    <name type="scientific">Candidatus Dojkabacteria bacterium</name>
    <dbReference type="NCBI Taxonomy" id="2099670"/>
    <lineage>
        <taxon>Bacteria</taxon>
        <taxon>Candidatus Dojkabacteria</taxon>
    </lineage>
</organism>
<name>A0A5C7JB84_9BACT</name>
<proteinExistence type="predicted"/>
<protein>
    <submittedName>
        <fullName evidence="1">Uncharacterized protein</fullName>
    </submittedName>
</protein>
<dbReference type="EMBL" id="SSDS01000007">
    <property type="protein sequence ID" value="TXG78747.1"/>
    <property type="molecule type" value="Genomic_DNA"/>
</dbReference>
<comment type="caution">
    <text evidence="1">The sequence shown here is derived from an EMBL/GenBank/DDBJ whole genome shotgun (WGS) entry which is preliminary data.</text>
</comment>
<dbReference type="AlphaFoldDB" id="A0A5C7JB84"/>
<accession>A0A5C7JB84</accession>